<keyword evidence="6 11" id="KW-0566">Pantothenate biosynthesis</keyword>
<keyword evidence="8 11" id="KW-0560">Oxidoreductase</keyword>
<dbReference type="InterPro" id="IPR050838">
    <property type="entry name" value="Ketopantoate_reductase"/>
</dbReference>
<dbReference type="PANTHER" id="PTHR43765:SF2">
    <property type="entry name" value="2-DEHYDROPANTOATE 2-REDUCTASE"/>
    <property type="match status" value="1"/>
</dbReference>
<evidence type="ECO:0000256" key="6">
    <source>
        <dbReference type="ARBA" id="ARBA00022655"/>
    </source>
</evidence>
<evidence type="ECO:0000256" key="8">
    <source>
        <dbReference type="ARBA" id="ARBA00023002"/>
    </source>
</evidence>
<evidence type="ECO:0000256" key="11">
    <source>
        <dbReference type="RuleBase" id="RU362068"/>
    </source>
</evidence>
<comment type="pathway">
    <text evidence="2 11">Cofactor biosynthesis; (R)-pantothenate biosynthesis; (R)-pantoate from 3-methyl-2-oxobutanoate: step 2/2.</text>
</comment>
<dbReference type="InterPro" id="IPR013328">
    <property type="entry name" value="6PGD_dom2"/>
</dbReference>
<keyword evidence="7 11" id="KW-0521">NADP</keyword>
<evidence type="ECO:0000256" key="7">
    <source>
        <dbReference type="ARBA" id="ARBA00022857"/>
    </source>
</evidence>
<dbReference type="GO" id="GO:0008677">
    <property type="term" value="F:2-dehydropantoate 2-reductase activity"/>
    <property type="evidence" value="ECO:0007669"/>
    <property type="project" value="UniProtKB-EC"/>
</dbReference>
<evidence type="ECO:0000256" key="2">
    <source>
        <dbReference type="ARBA" id="ARBA00004994"/>
    </source>
</evidence>
<dbReference type="UniPathway" id="UPA00028">
    <property type="reaction ID" value="UER00004"/>
</dbReference>
<name>A0A3T1D9C9_9BACL</name>
<dbReference type="OrthoDB" id="9800163at2"/>
<feature type="domain" description="Ketopantoate reductase N-terminal" evidence="12">
    <location>
        <begin position="4"/>
        <end position="154"/>
    </location>
</feature>
<evidence type="ECO:0000256" key="1">
    <source>
        <dbReference type="ARBA" id="ARBA00002919"/>
    </source>
</evidence>
<dbReference type="NCBIfam" id="TIGR00745">
    <property type="entry name" value="apbA_panE"/>
    <property type="match status" value="1"/>
</dbReference>
<evidence type="ECO:0000256" key="9">
    <source>
        <dbReference type="ARBA" id="ARBA00032024"/>
    </source>
</evidence>
<protein>
    <recommendedName>
        <fullName evidence="5 11">2-dehydropantoate 2-reductase</fullName>
        <ecNumber evidence="4 11">1.1.1.169</ecNumber>
    </recommendedName>
    <alternativeName>
        <fullName evidence="9 11">Ketopantoate reductase</fullName>
    </alternativeName>
</protein>
<evidence type="ECO:0000259" key="13">
    <source>
        <dbReference type="Pfam" id="PF08546"/>
    </source>
</evidence>
<dbReference type="GO" id="GO:0050661">
    <property type="term" value="F:NADP binding"/>
    <property type="evidence" value="ECO:0007669"/>
    <property type="project" value="TreeGrafter"/>
</dbReference>
<comment type="similarity">
    <text evidence="3 11">Belongs to the ketopantoate reductase family.</text>
</comment>
<dbReference type="GO" id="GO:0015940">
    <property type="term" value="P:pantothenate biosynthetic process"/>
    <property type="evidence" value="ECO:0007669"/>
    <property type="project" value="UniProtKB-UniPathway"/>
</dbReference>
<evidence type="ECO:0000256" key="4">
    <source>
        <dbReference type="ARBA" id="ARBA00013014"/>
    </source>
</evidence>
<dbReference type="AlphaFoldDB" id="A0A3T1D9C9"/>
<dbReference type="SUPFAM" id="SSF51735">
    <property type="entry name" value="NAD(P)-binding Rossmann-fold domains"/>
    <property type="match status" value="1"/>
</dbReference>
<evidence type="ECO:0000256" key="10">
    <source>
        <dbReference type="ARBA" id="ARBA00048793"/>
    </source>
</evidence>
<dbReference type="InterPro" id="IPR013752">
    <property type="entry name" value="KPA_reductase"/>
</dbReference>
<dbReference type="InterPro" id="IPR036291">
    <property type="entry name" value="NAD(P)-bd_dom_sf"/>
</dbReference>
<dbReference type="Pfam" id="PF08546">
    <property type="entry name" value="ApbA_C"/>
    <property type="match status" value="1"/>
</dbReference>
<feature type="domain" description="Ketopantoate reductase C-terminal" evidence="13">
    <location>
        <begin position="185"/>
        <end position="306"/>
    </location>
</feature>
<evidence type="ECO:0000256" key="3">
    <source>
        <dbReference type="ARBA" id="ARBA00007870"/>
    </source>
</evidence>
<dbReference type="InterPro" id="IPR003710">
    <property type="entry name" value="ApbA"/>
</dbReference>
<dbReference type="Gene3D" id="3.40.50.720">
    <property type="entry name" value="NAD(P)-binding Rossmann-like Domain"/>
    <property type="match status" value="1"/>
</dbReference>
<dbReference type="KEGG" id="cohn:KCTCHS21_40890"/>
<keyword evidence="15" id="KW-1185">Reference proteome</keyword>
<sequence>MTTIAVLGGGSLGLLLAGKLKASGCSCVLWTRTDSQAALVNSVGITIEDHTGNSLNSVTIHACSLEEVTSSDNRVVLLAVKQTALTSELLTKLASIIPVGGALVLFQNGVGHVELLEQALPGRRLIVAVTTEGAHRLDATTVRHTGHGETRLSDNSDIDPHLLSFLEQSLKQAGFSAFLSKELGEAILRKLLINAIINPLTAIMRIRNGELTKSAARLELMKALFDETLDILRDYGLGKQSEAELWDTVLNVCSATSHNESSMLQDVVLHKETEIEYINGAICRIATQQGKQAPWNEAVTALIKAIN</sequence>
<comment type="catalytic activity">
    <reaction evidence="10 11">
        <text>(R)-pantoate + NADP(+) = 2-dehydropantoate + NADPH + H(+)</text>
        <dbReference type="Rhea" id="RHEA:16233"/>
        <dbReference type="ChEBI" id="CHEBI:11561"/>
        <dbReference type="ChEBI" id="CHEBI:15378"/>
        <dbReference type="ChEBI" id="CHEBI:15980"/>
        <dbReference type="ChEBI" id="CHEBI:57783"/>
        <dbReference type="ChEBI" id="CHEBI:58349"/>
        <dbReference type="EC" id="1.1.1.169"/>
    </reaction>
</comment>
<dbReference type="InterPro" id="IPR008927">
    <property type="entry name" value="6-PGluconate_DH-like_C_sf"/>
</dbReference>
<dbReference type="Proteomes" id="UP000289856">
    <property type="component" value="Chromosome"/>
</dbReference>
<dbReference type="Pfam" id="PF02558">
    <property type="entry name" value="ApbA"/>
    <property type="match status" value="1"/>
</dbReference>
<accession>A0A3T1D9C9</accession>
<reference evidence="14 15" key="1">
    <citation type="submission" date="2019-01" db="EMBL/GenBank/DDBJ databases">
        <title>Complete genome sequence of Cohnella hallensis HS21 isolated from Korean fir (Abies koreana) rhizospheric soil.</title>
        <authorList>
            <person name="Jiang L."/>
            <person name="Kang S.W."/>
            <person name="Kim S."/>
            <person name="Jung J."/>
            <person name="Kim C.Y."/>
            <person name="Kim D.H."/>
            <person name="Kim S.W."/>
            <person name="Lee J."/>
        </authorList>
    </citation>
    <scope>NUCLEOTIDE SEQUENCE [LARGE SCALE GENOMIC DNA]</scope>
    <source>
        <strain evidence="14 15">HS21</strain>
    </source>
</reference>
<comment type="function">
    <text evidence="1 11">Catalyzes the NADPH-dependent reduction of ketopantoate into pantoic acid.</text>
</comment>
<evidence type="ECO:0000313" key="15">
    <source>
        <dbReference type="Proteomes" id="UP000289856"/>
    </source>
</evidence>
<dbReference type="PANTHER" id="PTHR43765">
    <property type="entry name" value="2-DEHYDROPANTOATE 2-REDUCTASE-RELATED"/>
    <property type="match status" value="1"/>
</dbReference>
<dbReference type="InterPro" id="IPR013332">
    <property type="entry name" value="KPR_N"/>
</dbReference>
<dbReference type="Gene3D" id="1.10.1040.10">
    <property type="entry name" value="N-(1-d-carboxylethyl)-l-norvaline Dehydrogenase, domain 2"/>
    <property type="match status" value="1"/>
</dbReference>
<dbReference type="RefSeq" id="WP_130612431.1">
    <property type="nucleotide sequence ID" value="NZ_AP019400.1"/>
</dbReference>
<proteinExistence type="inferred from homology"/>
<organism evidence="14 15">
    <name type="scientific">Cohnella abietis</name>
    <dbReference type="NCBI Taxonomy" id="2507935"/>
    <lineage>
        <taxon>Bacteria</taxon>
        <taxon>Bacillati</taxon>
        <taxon>Bacillota</taxon>
        <taxon>Bacilli</taxon>
        <taxon>Bacillales</taxon>
        <taxon>Paenibacillaceae</taxon>
        <taxon>Cohnella</taxon>
    </lineage>
</organism>
<dbReference type="GO" id="GO:0005737">
    <property type="term" value="C:cytoplasm"/>
    <property type="evidence" value="ECO:0007669"/>
    <property type="project" value="TreeGrafter"/>
</dbReference>
<evidence type="ECO:0000313" key="14">
    <source>
        <dbReference type="EMBL" id="BBI34690.1"/>
    </source>
</evidence>
<dbReference type="EC" id="1.1.1.169" evidence="4 11"/>
<gene>
    <name evidence="14" type="primary">panE</name>
    <name evidence="14" type="ORF">KCTCHS21_40890</name>
</gene>
<evidence type="ECO:0000256" key="5">
    <source>
        <dbReference type="ARBA" id="ARBA00019465"/>
    </source>
</evidence>
<evidence type="ECO:0000259" key="12">
    <source>
        <dbReference type="Pfam" id="PF02558"/>
    </source>
</evidence>
<dbReference type="EMBL" id="AP019400">
    <property type="protein sequence ID" value="BBI34690.1"/>
    <property type="molecule type" value="Genomic_DNA"/>
</dbReference>
<dbReference type="SUPFAM" id="SSF48179">
    <property type="entry name" value="6-phosphogluconate dehydrogenase C-terminal domain-like"/>
    <property type="match status" value="1"/>
</dbReference>